<gene>
    <name evidence="2" type="ORF">O181_091528</name>
</gene>
<dbReference type="OrthoDB" id="2506833at2759"/>
<protein>
    <recommendedName>
        <fullName evidence="1">Reverse transcriptase Ty1/copia-type domain-containing protein</fullName>
    </recommendedName>
</protein>
<accession>A0A9Q3IWY0</accession>
<sequence length="258" mass="30136">MQRLQMKGWDYVMHYGTAPQKISSSIDEKTILKDSHQSTQRHNQALLTDVVSYSKDIGDTQEKEKWQDAMSAEISSSMQHNARHLVPYPKDGSKVIGDMWRLTMKRNVFGEVYCYKAIWVVFGNHQVHMLHYFDTWSSVGRNETFKKLLSMVVNFKFVAYQVDVGTAFFHRDMDAVITLKQVKGYEAPGKENWVWLLNQSLYGIKQAPRMWKEKFTKLLNHLNTFSAQFDNSLFINKEKTLLFHLHVNNGFLVSQQET</sequence>
<comment type="caution">
    <text evidence="2">The sequence shown here is derived from an EMBL/GenBank/DDBJ whole genome shotgun (WGS) entry which is preliminary data.</text>
</comment>
<dbReference type="EMBL" id="AVOT02057766">
    <property type="protein sequence ID" value="MBW0551813.1"/>
    <property type="molecule type" value="Genomic_DNA"/>
</dbReference>
<organism evidence="2 3">
    <name type="scientific">Austropuccinia psidii MF-1</name>
    <dbReference type="NCBI Taxonomy" id="1389203"/>
    <lineage>
        <taxon>Eukaryota</taxon>
        <taxon>Fungi</taxon>
        <taxon>Dikarya</taxon>
        <taxon>Basidiomycota</taxon>
        <taxon>Pucciniomycotina</taxon>
        <taxon>Pucciniomycetes</taxon>
        <taxon>Pucciniales</taxon>
        <taxon>Sphaerophragmiaceae</taxon>
        <taxon>Austropuccinia</taxon>
    </lineage>
</organism>
<dbReference type="Proteomes" id="UP000765509">
    <property type="component" value="Unassembled WGS sequence"/>
</dbReference>
<dbReference type="InterPro" id="IPR013103">
    <property type="entry name" value="RVT_2"/>
</dbReference>
<name>A0A9Q3IWY0_9BASI</name>
<dbReference type="AlphaFoldDB" id="A0A9Q3IWY0"/>
<reference evidence="2" key="1">
    <citation type="submission" date="2021-03" db="EMBL/GenBank/DDBJ databases">
        <title>Draft genome sequence of rust myrtle Austropuccinia psidii MF-1, a brazilian biotype.</title>
        <authorList>
            <person name="Quecine M.C."/>
            <person name="Pachon D.M.R."/>
            <person name="Bonatelli M.L."/>
            <person name="Correr F.H."/>
            <person name="Franceschini L.M."/>
            <person name="Leite T.F."/>
            <person name="Margarido G.R.A."/>
            <person name="Almeida C.A."/>
            <person name="Ferrarezi J.A."/>
            <person name="Labate C.A."/>
        </authorList>
    </citation>
    <scope>NUCLEOTIDE SEQUENCE</scope>
    <source>
        <strain evidence="2">MF-1</strain>
    </source>
</reference>
<evidence type="ECO:0000259" key="1">
    <source>
        <dbReference type="Pfam" id="PF07727"/>
    </source>
</evidence>
<proteinExistence type="predicted"/>
<keyword evidence="3" id="KW-1185">Reference proteome</keyword>
<evidence type="ECO:0000313" key="2">
    <source>
        <dbReference type="EMBL" id="MBW0551813.1"/>
    </source>
</evidence>
<dbReference type="Pfam" id="PF07727">
    <property type="entry name" value="RVT_2"/>
    <property type="match status" value="1"/>
</dbReference>
<evidence type="ECO:0000313" key="3">
    <source>
        <dbReference type="Proteomes" id="UP000765509"/>
    </source>
</evidence>
<feature type="domain" description="Reverse transcriptase Ty1/copia-type" evidence="1">
    <location>
        <begin position="84"/>
        <end position="256"/>
    </location>
</feature>